<keyword evidence="2" id="KW-0012">Acyltransferase</keyword>
<dbReference type="EMBL" id="FRFE01000011">
    <property type="protein sequence ID" value="SHO48965.1"/>
    <property type="molecule type" value="Genomic_DNA"/>
</dbReference>
<dbReference type="InterPro" id="IPR000182">
    <property type="entry name" value="GNAT_dom"/>
</dbReference>
<evidence type="ECO:0000256" key="1">
    <source>
        <dbReference type="ARBA" id="ARBA00022679"/>
    </source>
</evidence>
<dbReference type="Proteomes" id="UP000184603">
    <property type="component" value="Unassembled WGS sequence"/>
</dbReference>
<dbReference type="Pfam" id="PF00583">
    <property type="entry name" value="Acetyltransf_1"/>
    <property type="match status" value="1"/>
</dbReference>
<feature type="domain" description="N-acetyltransferase" evidence="3">
    <location>
        <begin position="5"/>
        <end position="165"/>
    </location>
</feature>
<dbReference type="PANTHER" id="PTHR43072:SF23">
    <property type="entry name" value="UPF0039 PROTEIN C11D3.02C"/>
    <property type="match status" value="1"/>
</dbReference>
<dbReference type="STRING" id="1121416.SAMN02745220_02566"/>
<keyword evidence="1 4" id="KW-0808">Transferase</keyword>
<evidence type="ECO:0000313" key="5">
    <source>
        <dbReference type="Proteomes" id="UP000184603"/>
    </source>
</evidence>
<dbReference type="AlphaFoldDB" id="A0A1M7Y8J6"/>
<dbReference type="CDD" id="cd04301">
    <property type="entry name" value="NAT_SF"/>
    <property type="match status" value="1"/>
</dbReference>
<dbReference type="Gene3D" id="3.40.630.30">
    <property type="match status" value="1"/>
</dbReference>
<dbReference type="RefSeq" id="WP_073613853.1">
    <property type="nucleotide sequence ID" value="NZ_FRFE01000011.1"/>
</dbReference>
<name>A0A1M7Y8J6_9BACT</name>
<protein>
    <submittedName>
        <fullName evidence="4">Phosphinothricin acetyltransferase</fullName>
    </submittedName>
</protein>
<dbReference type="PROSITE" id="PS51186">
    <property type="entry name" value="GNAT"/>
    <property type="match status" value="1"/>
</dbReference>
<evidence type="ECO:0000256" key="2">
    <source>
        <dbReference type="ARBA" id="ARBA00023315"/>
    </source>
</evidence>
<dbReference type="InterPro" id="IPR016181">
    <property type="entry name" value="Acyl_CoA_acyltransferase"/>
</dbReference>
<dbReference type="PANTHER" id="PTHR43072">
    <property type="entry name" value="N-ACETYLTRANSFERASE"/>
    <property type="match status" value="1"/>
</dbReference>
<gene>
    <name evidence="4" type="ORF">SAMN02745220_02566</name>
</gene>
<organism evidence="4 5">
    <name type="scientific">Desulfopila aestuarii DSM 18488</name>
    <dbReference type="NCBI Taxonomy" id="1121416"/>
    <lineage>
        <taxon>Bacteria</taxon>
        <taxon>Pseudomonadati</taxon>
        <taxon>Thermodesulfobacteriota</taxon>
        <taxon>Desulfobulbia</taxon>
        <taxon>Desulfobulbales</taxon>
        <taxon>Desulfocapsaceae</taxon>
        <taxon>Desulfopila</taxon>
    </lineage>
</organism>
<evidence type="ECO:0000259" key="3">
    <source>
        <dbReference type="PROSITE" id="PS51186"/>
    </source>
</evidence>
<proteinExistence type="predicted"/>
<reference evidence="4 5" key="1">
    <citation type="submission" date="2016-12" db="EMBL/GenBank/DDBJ databases">
        <authorList>
            <person name="Song W.-J."/>
            <person name="Kurnit D.M."/>
        </authorList>
    </citation>
    <scope>NUCLEOTIDE SEQUENCE [LARGE SCALE GENOMIC DNA]</scope>
    <source>
        <strain evidence="4 5">DSM 18488</strain>
    </source>
</reference>
<dbReference type="SUPFAM" id="SSF55729">
    <property type="entry name" value="Acyl-CoA N-acyltransferases (Nat)"/>
    <property type="match status" value="1"/>
</dbReference>
<dbReference type="GO" id="GO:0016747">
    <property type="term" value="F:acyltransferase activity, transferring groups other than amino-acyl groups"/>
    <property type="evidence" value="ECO:0007669"/>
    <property type="project" value="InterPro"/>
</dbReference>
<keyword evidence="5" id="KW-1185">Reference proteome</keyword>
<sequence length="165" mass="19195">MEKAYHITKMTRADREQVMAIFNYYIEHSFAAYLEEPLPLEAYDRMLEAAAGYPTGLLRDATNTVLGFGMLRPHKPIPTFRHTAEVMYFLHSEYRERGLGKMMLQYLESEGHKQGITTLLAHISSRNPQSLQFHARNGFRQCGRFEAVGRKNNESFDTVWMQKML</sequence>
<evidence type="ECO:0000313" key="4">
    <source>
        <dbReference type="EMBL" id="SHO48965.1"/>
    </source>
</evidence>
<dbReference type="OrthoDB" id="5459937at2"/>
<accession>A0A1M7Y8J6</accession>